<keyword evidence="2" id="KW-1185">Reference proteome</keyword>
<dbReference type="EMBL" id="REGN01001882">
    <property type="protein sequence ID" value="RNA31895.1"/>
    <property type="molecule type" value="Genomic_DNA"/>
</dbReference>
<reference evidence="1 2" key="1">
    <citation type="journal article" date="2018" name="Sci. Rep.">
        <title>Genomic signatures of local adaptation to the degree of environmental predictability in rotifers.</title>
        <authorList>
            <person name="Franch-Gras L."/>
            <person name="Hahn C."/>
            <person name="Garcia-Roger E.M."/>
            <person name="Carmona M.J."/>
            <person name="Serra M."/>
            <person name="Gomez A."/>
        </authorList>
    </citation>
    <scope>NUCLEOTIDE SEQUENCE [LARGE SCALE GENOMIC DNA]</scope>
    <source>
        <strain evidence="1">HYR1</strain>
    </source>
</reference>
<comment type="caution">
    <text evidence="1">The sequence shown here is derived from an EMBL/GenBank/DDBJ whole genome shotgun (WGS) entry which is preliminary data.</text>
</comment>
<dbReference type="Proteomes" id="UP000276133">
    <property type="component" value="Unassembled WGS sequence"/>
</dbReference>
<protein>
    <submittedName>
        <fullName evidence="1">Uncharacterized protein</fullName>
    </submittedName>
</protein>
<organism evidence="1 2">
    <name type="scientific">Brachionus plicatilis</name>
    <name type="common">Marine rotifer</name>
    <name type="synonym">Brachionus muelleri</name>
    <dbReference type="NCBI Taxonomy" id="10195"/>
    <lineage>
        <taxon>Eukaryota</taxon>
        <taxon>Metazoa</taxon>
        <taxon>Spiralia</taxon>
        <taxon>Gnathifera</taxon>
        <taxon>Rotifera</taxon>
        <taxon>Eurotatoria</taxon>
        <taxon>Monogononta</taxon>
        <taxon>Pseudotrocha</taxon>
        <taxon>Ploima</taxon>
        <taxon>Brachionidae</taxon>
        <taxon>Brachionus</taxon>
    </lineage>
</organism>
<evidence type="ECO:0000313" key="2">
    <source>
        <dbReference type="Proteomes" id="UP000276133"/>
    </source>
</evidence>
<accession>A0A3M7S8A5</accession>
<dbReference type="AlphaFoldDB" id="A0A3M7S8A5"/>
<evidence type="ECO:0000313" key="1">
    <source>
        <dbReference type="EMBL" id="RNA31895.1"/>
    </source>
</evidence>
<name>A0A3M7S8A5_BRAPC</name>
<sequence>MFVQKKECKFSNLYTTNCPGQRHLLKIFHPDSLSGLFNLGLLSSYKQNWVLFQISARLARLNIYFCSELSRCYSPYLSIGRKLLSAIFNRKDGRRDQLYHSVLEFEK</sequence>
<gene>
    <name evidence="1" type="ORF">BpHYR1_020560</name>
</gene>
<proteinExistence type="predicted"/>